<sequence length="32" mass="3724">TQQEELLNRLQTSQKLSQRELNDLLKQAGRGK</sequence>
<dbReference type="Proteomes" id="UP000663836">
    <property type="component" value="Unassembled WGS sequence"/>
</dbReference>
<dbReference type="EMBL" id="CAJOBD010049922">
    <property type="protein sequence ID" value="CAF4348191.1"/>
    <property type="molecule type" value="Genomic_DNA"/>
</dbReference>
<dbReference type="AlphaFoldDB" id="A0A820KVT8"/>
<proteinExistence type="predicted"/>
<name>A0A820KVT8_9BILA</name>
<gene>
    <name evidence="1" type="ORF">JBS370_LOCUS41843</name>
</gene>
<organism evidence="1 2">
    <name type="scientific">Rotaria sordida</name>
    <dbReference type="NCBI Taxonomy" id="392033"/>
    <lineage>
        <taxon>Eukaryota</taxon>
        <taxon>Metazoa</taxon>
        <taxon>Spiralia</taxon>
        <taxon>Gnathifera</taxon>
        <taxon>Rotifera</taxon>
        <taxon>Eurotatoria</taxon>
        <taxon>Bdelloidea</taxon>
        <taxon>Philodinida</taxon>
        <taxon>Philodinidae</taxon>
        <taxon>Rotaria</taxon>
    </lineage>
</organism>
<comment type="caution">
    <text evidence="1">The sequence shown here is derived from an EMBL/GenBank/DDBJ whole genome shotgun (WGS) entry which is preliminary data.</text>
</comment>
<accession>A0A820KVT8</accession>
<feature type="non-terminal residue" evidence="1">
    <location>
        <position position="1"/>
    </location>
</feature>
<reference evidence="1" key="1">
    <citation type="submission" date="2021-02" db="EMBL/GenBank/DDBJ databases">
        <authorList>
            <person name="Nowell W R."/>
        </authorList>
    </citation>
    <scope>NUCLEOTIDE SEQUENCE</scope>
</reference>
<evidence type="ECO:0000313" key="1">
    <source>
        <dbReference type="EMBL" id="CAF4348191.1"/>
    </source>
</evidence>
<evidence type="ECO:0000313" key="2">
    <source>
        <dbReference type="Proteomes" id="UP000663836"/>
    </source>
</evidence>
<protein>
    <submittedName>
        <fullName evidence="1">Uncharacterized protein</fullName>
    </submittedName>
</protein>